<dbReference type="AlphaFoldDB" id="A0AAJ0MD31"/>
<name>A0AAJ0MD31_9PEZI</name>
<gene>
    <name evidence="1" type="ORF">B0T25DRAFT_505640</name>
</gene>
<organism evidence="1 2">
    <name type="scientific">Lasiosphaeria hispida</name>
    <dbReference type="NCBI Taxonomy" id="260671"/>
    <lineage>
        <taxon>Eukaryota</taxon>
        <taxon>Fungi</taxon>
        <taxon>Dikarya</taxon>
        <taxon>Ascomycota</taxon>
        <taxon>Pezizomycotina</taxon>
        <taxon>Sordariomycetes</taxon>
        <taxon>Sordariomycetidae</taxon>
        <taxon>Sordariales</taxon>
        <taxon>Lasiosphaeriaceae</taxon>
        <taxon>Lasiosphaeria</taxon>
    </lineage>
</organism>
<proteinExistence type="predicted"/>
<sequence length="339" mass="37723">MYDHTMDPSGDVVLTLKNPNAPFALVTADDSVTFLVSSRHLILASPVLKAALTGGWKEGITSDASHIRGISSSEWDVEAMTILMSIIHHRWSQVPRVVDLELLGKIAIVVDYYQINETVQLMGELWIERLLQKPLPDSYGRELLLWMCVSSVYKDHAIFKHATEVAIWHCPRDVETLQLPIPLAAIARINELRREIPFTITNSLEQLKSDYLWGFKGCNDACRSIQIGALMMKTYSLDLQNRCSGQPLQDGLSLARLVESIRGMETPLWHGHDSDCAQSYRSSLSLCLCRAPHTCRSVQLGFVVGLPPSESSGILSEYAQALASRVEGQMEGLDLSGYI</sequence>
<accession>A0AAJ0MD31</accession>
<reference evidence="1" key="2">
    <citation type="submission" date="2023-06" db="EMBL/GenBank/DDBJ databases">
        <authorList>
            <consortium name="Lawrence Berkeley National Laboratory"/>
            <person name="Haridas S."/>
            <person name="Hensen N."/>
            <person name="Bonometti L."/>
            <person name="Westerberg I."/>
            <person name="Brannstrom I.O."/>
            <person name="Guillou S."/>
            <person name="Cros-Aarteil S."/>
            <person name="Calhoun S."/>
            <person name="Kuo A."/>
            <person name="Mondo S."/>
            <person name="Pangilinan J."/>
            <person name="Riley R."/>
            <person name="Labutti K."/>
            <person name="Andreopoulos B."/>
            <person name="Lipzen A."/>
            <person name="Chen C."/>
            <person name="Yanf M."/>
            <person name="Daum C."/>
            <person name="Ng V."/>
            <person name="Clum A."/>
            <person name="Steindorff A."/>
            <person name="Ohm R."/>
            <person name="Martin F."/>
            <person name="Silar P."/>
            <person name="Natvig D."/>
            <person name="Lalanne C."/>
            <person name="Gautier V."/>
            <person name="Ament-Velasquez S.L."/>
            <person name="Kruys A."/>
            <person name="Hutchinson M.I."/>
            <person name="Powell A.J."/>
            <person name="Barry K."/>
            <person name="Miller A.N."/>
            <person name="Grigoriev I.V."/>
            <person name="Debuchy R."/>
            <person name="Gladieux P."/>
            <person name="Thoren M.H."/>
            <person name="Johannesson H."/>
        </authorList>
    </citation>
    <scope>NUCLEOTIDE SEQUENCE</scope>
    <source>
        <strain evidence="1">CBS 955.72</strain>
    </source>
</reference>
<comment type="caution">
    <text evidence="1">The sequence shown here is derived from an EMBL/GenBank/DDBJ whole genome shotgun (WGS) entry which is preliminary data.</text>
</comment>
<reference evidence="1" key="1">
    <citation type="journal article" date="2023" name="Mol. Phylogenet. Evol.">
        <title>Genome-scale phylogeny and comparative genomics of the fungal order Sordariales.</title>
        <authorList>
            <person name="Hensen N."/>
            <person name="Bonometti L."/>
            <person name="Westerberg I."/>
            <person name="Brannstrom I.O."/>
            <person name="Guillou S."/>
            <person name="Cros-Aarteil S."/>
            <person name="Calhoun S."/>
            <person name="Haridas S."/>
            <person name="Kuo A."/>
            <person name="Mondo S."/>
            <person name="Pangilinan J."/>
            <person name="Riley R."/>
            <person name="LaButti K."/>
            <person name="Andreopoulos B."/>
            <person name="Lipzen A."/>
            <person name="Chen C."/>
            <person name="Yan M."/>
            <person name="Daum C."/>
            <person name="Ng V."/>
            <person name="Clum A."/>
            <person name="Steindorff A."/>
            <person name="Ohm R.A."/>
            <person name="Martin F."/>
            <person name="Silar P."/>
            <person name="Natvig D.O."/>
            <person name="Lalanne C."/>
            <person name="Gautier V."/>
            <person name="Ament-Velasquez S.L."/>
            <person name="Kruys A."/>
            <person name="Hutchinson M.I."/>
            <person name="Powell A.J."/>
            <person name="Barry K."/>
            <person name="Miller A.N."/>
            <person name="Grigoriev I.V."/>
            <person name="Debuchy R."/>
            <person name="Gladieux P."/>
            <person name="Hiltunen Thoren M."/>
            <person name="Johannesson H."/>
        </authorList>
    </citation>
    <scope>NUCLEOTIDE SEQUENCE</scope>
    <source>
        <strain evidence="1">CBS 955.72</strain>
    </source>
</reference>
<keyword evidence="2" id="KW-1185">Reference proteome</keyword>
<protein>
    <recommendedName>
        <fullName evidence="3">BTB domain-containing protein</fullName>
    </recommendedName>
</protein>
<dbReference type="Proteomes" id="UP001275084">
    <property type="component" value="Unassembled WGS sequence"/>
</dbReference>
<evidence type="ECO:0008006" key="3">
    <source>
        <dbReference type="Google" id="ProtNLM"/>
    </source>
</evidence>
<evidence type="ECO:0000313" key="1">
    <source>
        <dbReference type="EMBL" id="KAK3350227.1"/>
    </source>
</evidence>
<dbReference type="EMBL" id="JAUIQD010000005">
    <property type="protein sequence ID" value="KAK3350227.1"/>
    <property type="molecule type" value="Genomic_DNA"/>
</dbReference>
<evidence type="ECO:0000313" key="2">
    <source>
        <dbReference type="Proteomes" id="UP001275084"/>
    </source>
</evidence>